<protein>
    <recommendedName>
        <fullName evidence="1">F-box domain-containing protein</fullName>
    </recommendedName>
</protein>
<dbReference type="Gene3D" id="1.20.1280.50">
    <property type="match status" value="1"/>
</dbReference>
<evidence type="ECO:0000313" key="2">
    <source>
        <dbReference type="EMBL" id="KAK9812077.1"/>
    </source>
</evidence>
<dbReference type="Pfam" id="PF00646">
    <property type="entry name" value="F-box"/>
    <property type="match status" value="1"/>
</dbReference>
<keyword evidence="3" id="KW-1185">Reference proteome</keyword>
<dbReference type="EMBL" id="JALJOQ010000009">
    <property type="protein sequence ID" value="KAK9812077.1"/>
    <property type="molecule type" value="Genomic_DNA"/>
</dbReference>
<sequence>MAFLQLRPWVDEALRSNVVAPGSIARVVGTSAAGVNAQGGLQCSLALSDGVFTVNGLLDPLLNALVHDGTLQTGTYLRLSDAVCRAQPGGQKMIMIPSVGIVATSPTAHAALGTMHPAQQAAVQPGVFFGAPQSNQAAAPFQAPAIASVQKRQPDWNRLPPELLTRCLSHLKASDLRQAELCCQTWHQILSNPQDPKLWGDLTIKLDTLLPSLSTEDQDGASISQLFLPMCRWLRDRAKGITSLHFTTSSEDWQSDWFDQYDCGTTCLAEAGFAMVLAALNGHPVDVHVKFECDMELTWLKLASIAGSIAAAGTAKALKSLALSSTPGEADQAALRRFGKLACLEALSFVCVNVHGELGVMHHLKALRDLEISNWGSGVADPTGDPVACRGALGRLTMLTRLEMEICRIPGFTPVDLTHPSGSSFGYRTQGSFGIDVRLTEKDLAMGTIELVSVFTNAYGRAEEGATWHVSGYTSLKASSPRKAKMGE</sequence>
<organism evidence="2 3">
    <name type="scientific">Symbiochloris irregularis</name>
    <dbReference type="NCBI Taxonomy" id="706552"/>
    <lineage>
        <taxon>Eukaryota</taxon>
        <taxon>Viridiplantae</taxon>
        <taxon>Chlorophyta</taxon>
        <taxon>core chlorophytes</taxon>
        <taxon>Trebouxiophyceae</taxon>
        <taxon>Trebouxiales</taxon>
        <taxon>Trebouxiaceae</taxon>
        <taxon>Symbiochloris</taxon>
    </lineage>
</organism>
<dbReference type="CDD" id="cd09917">
    <property type="entry name" value="F-box_SF"/>
    <property type="match status" value="1"/>
</dbReference>
<gene>
    <name evidence="2" type="ORF">WJX73_003479</name>
</gene>
<comment type="caution">
    <text evidence="2">The sequence shown here is derived from an EMBL/GenBank/DDBJ whole genome shotgun (WGS) entry which is preliminary data.</text>
</comment>
<dbReference type="PROSITE" id="PS50181">
    <property type="entry name" value="FBOX"/>
    <property type="match status" value="1"/>
</dbReference>
<reference evidence="2 3" key="1">
    <citation type="journal article" date="2024" name="Nat. Commun.">
        <title>Phylogenomics reveals the evolutionary origins of lichenization in chlorophyte algae.</title>
        <authorList>
            <person name="Puginier C."/>
            <person name="Libourel C."/>
            <person name="Otte J."/>
            <person name="Skaloud P."/>
            <person name="Haon M."/>
            <person name="Grisel S."/>
            <person name="Petersen M."/>
            <person name="Berrin J.G."/>
            <person name="Delaux P.M."/>
            <person name="Dal Grande F."/>
            <person name="Keller J."/>
        </authorList>
    </citation>
    <scope>NUCLEOTIDE SEQUENCE [LARGE SCALE GENOMIC DNA]</scope>
    <source>
        <strain evidence="2 3">SAG 2036</strain>
    </source>
</reference>
<dbReference type="AlphaFoldDB" id="A0AAW1PUD8"/>
<accession>A0AAW1PUD8</accession>
<dbReference type="InterPro" id="IPR001810">
    <property type="entry name" value="F-box_dom"/>
</dbReference>
<dbReference type="SMART" id="SM00256">
    <property type="entry name" value="FBOX"/>
    <property type="match status" value="1"/>
</dbReference>
<evidence type="ECO:0000313" key="3">
    <source>
        <dbReference type="Proteomes" id="UP001465755"/>
    </source>
</evidence>
<feature type="domain" description="F-box" evidence="1">
    <location>
        <begin position="153"/>
        <end position="202"/>
    </location>
</feature>
<evidence type="ECO:0000259" key="1">
    <source>
        <dbReference type="PROSITE" id="PS50181"/>
    </source>
</evidence>
<dbReference type="Gene3D" id="2.40.50.140">
    <property type="entry name" value="Nucleic acid-binding proteins"/>
    <property type="match status" value="1"/>
</dbReference>
<name>A0AAW1PUD8_9CHLO</name>
<proteinExistence type="predicted"/>
<dbReference type="InterPro" id="IPR036047">
    <property type="entry name" value="F-box-like_dom_sf"/>
</dbReference>
<dbReference type="SUPFAM" id="SSF81383">
    <property type="entry name" value="F-box domain"/>
    <property type="match status" value="1"/>
</dbReference>
<dbReference type="Proteomes" id="UP001465755">
    <property type="component" value="Unassembled WGS sequence"/>
</dbReference>
<dbReference type="InterPro" id="IPR012340">
    <property type="entry name" value="NA-bd_OB-fold"/>
</dbReference>